<proteinExistence type="predicted"/>
<protein>
    <submittedName>
        <fullName evidence="2">IS3 family transposase</fullName>
    </submittedName>
</protein>
<organism evidence="2 3">
    <name type="scientific">Candidatus Avacidaminococcus intestinavium</name>
    <dbReference type="NCBI Taxonomy" id="2840684"/>
    <lineage>
        <taxon>Bacteria</taxon>
        <taxon>Bacillati</taxon>
        <taxon>Bacillota</taxon>
        <taxon>Negativicutes</taxon>
        <taxon>Acidaminococcales</taxon>
        <taxon>Acidaminococcaceae</taxon>
        <taxon>Acidaminococcaceae incertae sedis</taxon>
        <taxon>Candidatus Avacidaminococcus</taxon>
    </lineage>
</organism>
<dbReference type="Proteomes" id="UP000824099">
    <property type="component" value="Unassembled WGS sequence"/>
</dbReference>
<dbReference type="InterPro" id="IPR012337">
    <property type="entry name" value="RNaseH-like_sf"/>
</dbReference>
<reference evidence="2" key="1">
    <citation type="submission" date="2020-10" db="EMBL/GenBank/DDBJ databases">
        <authorList>
            <person name="Gilroy R."/>
        </authorList>
    </citation>
    <scope>NUCLEOTIDE SEQUENCE</scope>
    <source>
        <strain evidence="2">CHK160-1198</strain>
    </source>
</reference>
<comment type="caution">
    <text evidence="2">The sequence shown here is derived from an EMBL/GenBank/DDBJ whole genome shotgun (WGS) entry which is preliminary data.</text>
</comment>
<feature type="domain" description="Integrase catalytic" evidence="1">
    <location>
        <begin position="5"/>
        <end position="55"/>
    </location>
</feature>
<evidence type="ECO:0000313" key="2">
    <source>
        <dbReference type="EMBL" id="HIU64100.1"/>
    </source>
</evidence>
<dbReference type="AlphaFoldDB" id="A0A9D1SLA4"/>
<dbReference type="Pfam" id="PF13333">
    <property type="entry name" value="rve_2"/>
    <property type="match status" value="1"/>
</dbReference>
<dbReference type="EMBL" id="DVNI01000051">
    <property type="protein sequence ID" value="HIU64100.1"/>
    <property type="molecule type" value="Genomic_DNA"/>
</dbReference>
<gene>
    <name evidence="2" type="ORF">IAB06_03540</name>
</gene>
<dbReference type="SUPFAM" id="SSF53098">
    <property type="entry name" value="Ribonuclease H-like"/>
    <property type="match status" value="1"/>
</dbReference>
<sequence length="66" mass="7971">MQIKEVFFKFIKHEELKRHHYHSLSELKLAIFEYIEGFYNSHPPHSANDYLSPNQKEALYFQNLSS</sequence>
<evidence type="ECO:0000313" key="3">
    <source>
        <dbReference type="Proteomes" id="UP000824099"/>
    </source>
</evidence>
<dbReference type="InterPro" id="IPR001584">
    <property type="entry name" value="Integrase_cat-core"/>
</dbReference>
<accession>A0A9D1SLA4</accession>
<reference evidence="2" key="2">
    <citation type="journal article" date="2021" name="PeerJ">
        <title>Extensive microbial diversity within the chicken gut microbiome revealed by metagenomics and culture.</title>
        <authorList>
            <person name="Gilroy R."/>
            <person name="Ravi A."/>
            <person name="Getino M."/>
            <person name="Pursley I."/>
            <person name="Horton D.L."/>
            <person name="Alikhan N.F."/>
            <person name="Baker D."/>
            <person name="Gharbi K."/>
            <person name="Hall N."/>
            <person name="Watson M."/>
            <person name="Adriaenssens E.M."/>
            <person name="Foster-Nyarko E."/>
            <person name="Jarju S."/>
            <person name="Secka A."/>
            <person name="Antonio M."/>
            <person name="Oren A."/>
            <person name="Chaudhuri R.R."/>
            <person name="La Ragione R."/>
            <person name="Hildebrand F."/>
            <person name="Pallen M.J."/>
        </authorList>
    </citation>
    <scope>NUCLEOTIDE SEQUENCE</scope>
    <source>
        <strain evidence="2">CHK160-1198</strain>
    </source>
</reference>
<evidence type="ECO:0000259" key="1">
    <source>
        <dbReference type="Pfam" id="PF13333"/>
    </source>
</evidence>
<dbReference type="GO" id="GO:0015074">
    <property type="term" value="P:DNA integration"/>
    <property type="evidence" value="ECO:0007669"/>
    <property type="project" value="InterPro"/>
</dbReference>
<name>A0A9D1SLA4_9FIRM</name>